<evidence type="ECO:0000313" key="5">
    <source>
        <dbReference type="Proteomes" id="UP000285278"/>
    </source>
</evidence>
<evidence type="ECO:0000256" key="3">
    <source>
        <dbReference type="SAM" id="MobiDB-lite"/>
    </source>
</evidence>
<keyword evidence="5" id="KW-1185">Reference proteome</keyword>
<dbReference type="PANTHER" id="PTHR48100">
    <property type="entry name" value="BROAD-SPECIFICITY PHOSPHATASE YOR283W-RELATED"/>
    <property type="match status" value="1"/>
</dbReference>
<name>A0A418Q5Z5_9CORY</name>
<proteinExistence type="predicted"/>
<dbReference type="AlphaFoldDB" id="A0A418Q5Z5"/>
<dbReference type="GO" id="GO:0016791">
    <property type="term" value="F:phosphatase activity"/>
    <property type="evidence" value="ECO:0007669"/>
    <property type="project" value="TreeGrafter"/>
</dbReference>
<dbReference type="OrthoDB" id="9793115at2"/>
<dbReference type="GO" id="GO:0005737">
    <property type="term" value="C:cytoplasm"/>
    <property type="evidence" value="ECO:0007669"/>
    <property type="project" value="TreeGrafter"/>
</dbReference>
<dbReference type="EMBL" id="QXJK01000009">
    <property type="protein sequence ID" value="RIX34137.1"/>
    <property type="molecule type" value="Genomic_DNA"/>
</dbReference>
<dbReference type="STRING" id="1451189.CFAL_00775"/>
<dbReference type="Gene3D" id="3.40.50.1240">
    <property type="entry name" value="Phosphoglycerate mutase-like"/>
    <property type="match status" value="1"/>
</dbReference>
<evidence type="ECO:0000313" key="4">
    <source>
        <dbReference type="EMBL" id="RIX34137.1"/>
    </source>
</evidence>
<dbReference type="InterPro" id="IPR029033">
    <property type="entry name" value="His_PPase_superfam"/>
</dbReference>
<feature type="region of interest" description="Disordered" evidence="3">
    <location>
        <begin position="256"/>
        <end position="284"/>
    </location>
</feature>
<feature type="compositionally biased region" description="Low complexity" evidence="3">
    <location>
        <begin position="263"/>
        <end position="283"/>
    </location>
</feature>
<accession>A0A418Q5Z5</accession>
<dbReference type="Proteomes" id="UP000285278">
    <property type="component" value="Unassembled WGS sequence"/>
</dbReference>
<protein>
    <submittedName>
        <fullName evidence="4">Histidine phosphatase family protein</fullName>
    </submittedName>
</protein>
<gene>
    <name evidence="4" type="ORF">D3M95_08520</name>
</gene>
<dbReference type="SMART" id="SM00855">
    <property type="entry name" value="PGAM"/>
    <property type="match status" value="1"/>
</dbReference>
<keyword evidence="1" id="KW-0324">Glycolysis</keyword>
<dbReference type="PROSITE" id="PS00175">
    <property type="entry name" value="PG_MUTASE"/>
    <property type="match status" value="1"/>
</dbReference>
<dbReference type="RefSeq" id="WP_119665035.1">
    <property type="nucleotide sequence ID" value="NZ_QXJK01000009.1"/>
</dbReference>
<evidence type="ECO:0000256" key="2">
    <source>
        <dbReference type="ARBA" id="ARBA00023235"/>
    </source>
</evidence>
<dbReference type="CDD" id="cd07067">
    <property type="entry name" value="HP_PGM_like"/>
    <property type="match status" value="1"/>
</dbReference>
<comment type="caution">
    <text evidence="4">The sequence shown here is derived from an EMBL/GenBank/DDBJ whole genome shotgun (WGS) entry which is preliminary data.</text>
</comment>
<keyword evidence="2" id="KW-0413">Isomerase</keyword>
<dbReference type="SUPFAM" id="SSF53254">
    <property type="entry name" value="Phosphoglycerate mutase-like"/>
    <property type="match status" value="1"/>
</dbReference>
<dbReference type="PANTHER" id="PTHR48100:SF1">
    <property type="entry name" value="HISTIDINE PHOSPHATASE FAMILY PROTEIN-RELATED"/>
    <property type="match status" value="1"/>
</dbReference>
<dbReference type="InterPro" id="IPR001345">
    <property type="entry name" value="PG/BPGM_mutase_AS"/>
</dbReference>
<dbReference type="InterPro" id="IPR013078">
    <property type="entry name" value="His_Pase_superF_clade-1"/>
</dbReference>
<evidence type="ECO:0000256" key="1">
    <source>
        <dbReference type="ARBA" id="ARBA00023152"/>
    </source>
</evidence>
<reference evidence="4 5" key="1">
    <citation type="submission" date="2018-09" db="EMBL/GenBank/DDBJ databases">
        <title>Optimization and identification of Corynebacterium falsenii FN1-14 from fish paste.</title>
        <authorList>
            <person name="Daroonpunt R."/>
            <person name="Tanasupawat S."/>
        </authorList>
    </citation>
    <scope>NUCLEOTIDE SEQUENCE [LARGE SCALE GENOMIC DNA]</scope>
    <source>
        <strain evidence="4 5">FN1-14</strain>
    </source>
</reference>
<organism evidence="4 5">
    <name type="scientific">Corynebacterium falsenii</name>
    <dbReference type="NCBI Taxonomy" id="108486"/>
    <lineage>
        <taxon>Bacteria</taxon>
        <taxon>Bacillati</taxon>
        <taxon>Actinomycetota</taxon>
        <taxon>Actinomycetes</taxon>
        <taxon>Mycobacteriales</taxon>
        <taxon>Corynebacteriaceae</taxon>
        <taxon>Corynebacterium</taxon>
    </lineage>
</organism>
<sequence length="305" mass="31407">MSESSVRSPRLFLVRHGQTTSNTIHALDTALPGADLTPLGREQATEAGGRLAGVSDRVMVLSSLAARAQQTAVNVAAALERGGADLVPADVPSAFPLSDATAQQLADIAFVGAGSAGSATSDSASDSAAPVPAAQRSRELQAKLAIVPGVAEIAAGDMEMRNDEDAHEMYHSILGGWLHGNIDERVPGGKTGTEILQGYLPRVLELLDAGRRNNCDVALVSHGAVIRLVAAFLGGVDPDWAYGAYLRNAQVITVEPGSPSSDAPAESGSAASNSAASDSAQQADDLLTKLRNTMSITSWGDHPLP</sequence>
<dbReference type="InterPro" id="IPR050275">
    <property type="entry name" value="PGM_Phosphatase"/>
</dbReference>
<dbReference type="Pfam" id="PF00300">
    <property type="entry name" value="His_Phos_1"/>
    <property type="match status" value="2"/>
</dbReference>